<keyword evidence="1" id="KW-0472">Membrane</keyword>
<sequence length="520" mass="55719">MCVEHVCEVTVLNKEDEDVLLVALHQLVAAQDGAISGPTTSALAAGYSCDPSKCELPSCNCASTSPPGGLSPSEVPQFVVFTADDAIQSYTLDSVNQFLAQRKNPNGCPIKMTYFTSLNYTNYTLVTDWMTHVGSPPADEINGNLIALNALAGIPFDAIKGFRAPYLNYTADTFHLLAAADFTYDSSTAASIPVTDPDTDAYWPYTLDYGLANDCLTVDDICQGQPQLPGFWEIPMYAFFDELGINGPHLMDPWLDTANGASTVNDTATLEYMKNTFTAHYSGNRQPIGLYTHPIHLSTTYPGVDPSNSTIQMINQYLDWLQEQQDVWIVSNEQLLAWVQNPVPVSQLDTIEALKCPTPDVDPTLQICNGIPINEAGLLQECAFSDFPFFTCYGCPEVEVSPSNPNPPQQVPQGQQARFRLPANCSTPFWDPIAGNCLCVSDDCAFTDNSRPIGPNGANLTGGGTGDSAAAASPTTGPTYVNFNGAGAARFFSSDPFGIVSVFVGGVVTAAAAALTLVDL</sequence>
<reference evidence="2 3" key="1">
    <citation type="submission" date="2014-06" db="EMBL/GenBank/DDBJ databases">
        <authorList>
            <consortium name="DOE Joint Genome Institute"/>
            <person name="Kuo A."/>
            <person name="Kohler A."/>
            <person name="Nagy L.G."/>
            <person name="Floudas D."/>
            <person name="Copeland A."/>
            <person name="Barry K.W."/>
            <person name="Cichocki N."/>
            <person name="Veneault-Fourrey C."/>
            <person name="LaButti K."/>
            <person name="Lindquist E.A."/>
            <person name="Lipzen A."/>
            <person name="Lundell T."/>
            <person name="Morin E."/>
            <person name="Murat C."/>
            <person name="Sun H."/>
            <person name="Tunlid A."/>
            <person name="Henrissat B."/>
            <person name="Grigoriev I.V."/>
            <person name="Hibbett D.S."/>
            <person name="Martin F."/>
            <person name="Nordberg H.P."/>
            <person name="Cantor M.N."/>
            <person name="Hua S.X."/>
        </authorList>
    </citation>
    <scope>NUCLEOTIDE SEQUENCE [LARGE SCALE GENOMIC DNA]</scope>
    <source>
        <strain evidence="2 3">ATCC 200175</strain>
    </source>
</reference>
<keyword evidence="3" id="KW-1185">Reference proteome</keyword>
<dbReference type="AlphaFoldDB" id="A0A0C9T820"/>
<dbReference type="Proteomes" id="UP000053647">
    <property type="component" value="Unassembled WGS sequence"/>
</dbReference>
<evidence type="ECO:0000313" key="3">
    <source>
        <dbReference type="Proteomes" id="UP000053647"/>
    </source>
</evidence>
<dbReference type="HOGENOM" id="CLU_022576_2_0_1"/>
<dbReference type="GO" id="GO:0005975">
    <property type="term" value="P:carbohydrate metabolic process"/>
    <property type="evidence" value="ECO:0007669"/>
    <property type="project" value="InterPro"/>
</dbReference>
<keyword evidence="1" id="KW-1133">Transmembrane helix</keyword>
<dbReference type="InterPro" id="IPR011330">
    <property type="entry name" value="Glyco_hydro/deAcase_b/a-brl"/>
</dbReference>
<proteinExistence type="predicted"/>
<gene>
    <name evidence="2" type="ORF">PAXINDRAFT_182503</name>
</gene>
<dbReference type="Gene3D" id="3.20.20.370">
    <property type="entry name" value="Glycoside hydrolase/deacetylase"/>
    <property type="match status" value="1"/>
</dbReference>
<reference evidence="3" key="2">
    <citation type="submission" date="2015-01" db="EMBL/GenBank/DDBJ databases">
        <title>Evolutionary Origins and Diversification of the Mycorrhizal Mutualists.</title>
        <authorList>
            <consortium name="DOE Joint Genome Institute"/>
            <consortium name="Mycorrhizal Genomics Consortium"/>
            <person name="Kohler A."/>
            <person name="Kuo A."/>
            <person name="Nagy L.G."/>
            <person name="Floudas D."/>
            <person name="Copeland A."/>
            <person name="Barry K.W."/>
            <person name="Cichocki N."/>
            <person name="Veneault-Fourrey C."/>
            <person name="LaButti K."/>
            <person name="Lindquist E.A."/>
            <person name="Lipzen A."/>
            <person name="Lundell T."/>
            <person name="Morin E."/>
            <person name="Murat C."/>
            <person name="Riley R."/>
            <person name="Ohm R."/>
            <person name="Sun H."/>
            <person name="Tunlid A."/>
            <person name="Henrissat B."/>
            <person name="Grigoriev I.V."/>
            <person name="Hibbett D.S."/>
            <person name="Martin F."/>
        </authorList>
    </citation>
    <scope>NUCLEOTIDE SEQUENCE [LARGE SCALE GENOMIC DNA]</scope>
    <source>
        <strain evidence="3">ATCC 200175</strain>
    </source>
</reference>
<dbReference type="InterPro" id="IPR052740">
    <property type="entry name" value="CE4"/>
</dbReference>
<dbReference type="CDD" id="cd10919">
    <property type="entry name" value="CE4_CDA_like"/>
    <property type="match status" value="1"/>
</dbReference>
<organism evidence="2 3">
    <name type="scientific">Paxillus involutus ATCC 200175</name>
    <dbReference type="NCBI Taxonomy" id="664439"/>
    <lineage>
        <taxon>Eukaryota</taxon>
        <taxon>Fungi</taxon>
        <taxon>Dikarya</taxon>
        <taxon>Basidiomycota</taxon>
        <taxon>Agaricomycotina</taxon>
        <taxon>Agaricomycetes</taxon>
        <taxon>Agaricomycetidae</taxon>
        <taxon>Boletales</taxon>
        <taxon>Paxilineae</taxon>
        <taxon>Paxillaceae</taxon>
        <taxon>Paxillus</taxon>
    </lineage>
</organism>
<dbReference type="OrthoDB" id="504708at2759"/>
<evidence type="ECO:0008006" key="4">
    <source>
        <dbReference type="Google" id="ProtNLM"/>
    </source>
</evidence>
<accession>A0A0C9T820</accession>
<dbReference type="SUPFAM" id="SSF88713">
    <property type="entry name" value="Glycoside hydrolase/deacetylase"/>
    <property type="match status" value="1"/>
</dbReference>
<name>A0A0C9T820_PAXIN</name>
<keyword evidence="1" id="KW-0812">Transmembrane</keyword>
<evidence type="ECO:0000313" key="2">
    <source>
        <dbReference type="EMBL" id="KIJ07318.1"/>
    </source>
</evidence>
<feature type="transmembrane region" description="Helical" evidence="1">
    <location>
        <begin position="497"/>
        <end position="518"/>
    </location>
</feature>
<evidence type="ECO:0000256" key="1">
    <source>
        <dbReference type="SAM" id="Phobius"/>
    </source>
</evidence>
<protein>
    <recommendedName>
        <fullName evidence="4">Chitin deacetylase</fullName>
    </recommendedName>
</protein>
<dbReference type="EMBL" id="KN819935">
    <property type="protein sequence ID" value="KIJ07318.1"/>
    <property type="molecule type" value="Genomic_DNA"/>
</dbReference>
<dbReference type="PANTHER" id="PTHR45985">
    <property type="match status" value="1"/>
</dbReference>
<dbReference type="PANTHER" id="PTHR45985:SF3">
    <property type="entry name" value="CHITIN DEACETYLASE-LIKE 4"/>
    <property type="match status" value="1"/>
</dbReference>